<dbReference type="PANTHER" id="PTHR30566">
    <property type="entry name" value="YNAI-RELATED MECHANOSENSITIVE ION CHANNEL"/>
    <property type="match status" value="1"/>
</dbReference>
<comment type="caution">
    <text evidence="2">The sequence shown here is derived from an EMBL/GenBank/DDBJ whole genome shotgun (WGS) entry which is preliminary data.</text>
</comment>
<proteinExistence type="predicted"/>
<protein>
    <submittedName>
        <fullName evidence="2">Uncharacterized protein</fullName>
    </submittedName>
</protein>
<feature type="transmembrane region" description="Helical" evidence="1">
    <location>
        <begin position="89"/>
        <end position="111"/>
    </location>
</feature>
<keyword evidence="1" id="KW-0472">Membrane</keyword>
<name>A0ABU6VV06_9FABA</name>
<keyword evidence="1" id="KW-1133">Transmembrane helix</keyword>
<keyword evidence="3" id="KW-1185">Reference proteome</keyword>
<dbReference type="EMBL" id="JASCZI010152724">
    <property type="protein sequence ID" value="MED6176590.1"/>
    <property type="molecule type" value="Genomic_DNA"/>
</dbReference>
<reference evidence="2 3" key="1">
    <citation type="journal article" date="2023" name="Plants (Basel)">
        <title>Bridging the Gap: Combining Genomics and Transcriptomics Approaches to Understand Stylosanthes scabra, an Orphan Legume from the Brazilian Caatinga.</title>
        <authorList>
            <person name="Ferreira-Neto J.R.C."/>
            <person name="da Silva M.D."/>
            <person name="Binneck E."/>
            <person name="de Melo N.F."/>
            <person name="da Silva R.H."/>
            <person name="de Melo A.L.T.M."/>
            <person name="Pandolfi V."/>
            <person name="Bustamante F.O."/>
            <person name="Brasileiro-Vidal A.C."/>
            <person name="Benko-Iseppon A.M."/>
        </authorList>
    </citation>
    <scope>NUCLEOTIDE SEQUENCE [LARGE SCALE GENOMIC DNA]</scope>
    <source>
        <tissue evidence="2">Leaves</tissue>
    </source>
</reference>
<accession>A0ABU6VV06</accession>
<evidence type="ECO:0000313" key="2">
    <source>
        <dbReference type="EMBL" id="MED6176590.1"/>
    </source>
</evidence>
<dbReference type="PANTHER" id="PTHR30566:SF5">
    <property type="entry name" value="MECHANOSENSITIVE ION CHANNEL PROTEIN 1, MITOCHONDRIAL-RELATED"/>
    <property type="match status" value="1"/>
</dbReference>
<evidence type="ECO:0000256" key="1">
    <source>
        <dbReference type="SAM" id="Phobius"/>
    </source>
</evidence>
<keyword evidence="1" id="KW-0812">Transmembrane</keyword>
<dbReference type="Proteomes" id="UP001341840">
    <property type="component" value="Unassembled WGS sequence"/>
</dbReference>
<organism evidence="2 3">
    <name type="scientific">Stylosanthes scabra</name>
    <dbReference type="NCBI Taxonomy" id="79078"/>
    <lineage>
        <taxon>Eukaryota</taxon>
        <taxon>Viridiplantae</taxon>
        <taxon>Streptophyta</taxon>
        <taxon>Embryophyta</taxon>
        <taxon>Tracheophyta</taxon>
        <taxon>Spermatophyta</taxon>
        <taxon>Magnoliopsida</taxon>
        <taxon>eudicotyledons</taxon>
        <taxon>Gunneridae</taxon>
        <taxon>Pentapetalae</taxon>
        <taxon>rosids</taxon>
        <taxon>fabids</taxon>
        <taxon>Fabales</taxon>
        <taxon>Fabaceae</taxon>
        <taxon>Papilionoideae</taxon>
        <taxon>50 kb inversion clade</taxon>
        <taxon>dalbergioids sensu lato</taxon>
        <taxon>Dalbergieae</taxon>
        <taxon>Pterocarpus clade</taxon>
        <taxon>Stylosanthes</taxon>
    </lineage>
</organism>
<evidence type="ECO:0000313" key="3">
    <source>
        <dbReference type="Proteomes" id="UP001341840"/>
    </source>
</evidence>
<sequence>MSPVLNCRTYSSSFGGKGSRDDTGTEVFAGSSAGDDSVVAGDLAEKMKDARKSVVETAKHAREKVKETSDELTLYAQQLLDSHRYLNKVVIPVGSTLTATLVAWFLMPWILRKFHKYAMKGPISLIPGSTSWEAFSFEKSFWGAMEDPVDT</sequence>
<gene>
    <name evidence="2" type="ORF">PIB30_089680</name>
</gene>